<evidence type="ECO:0000313" key="1">
    <source>
        <dbReference type="EMBL" id="MYC93602.1"/>
    </source>
</evidence>
<reference evidence="1" key="1">
    <citation type="submission" date="2019-09" db="EMBL/GenBank/DDBJ databases">
        <title>Characterisation of the sponge microbiome using genome-centric metagenomics.</title>
        <authorList>
            <person name="Engelberts J.P."/>
            <person name="Robbins S.J."/>
            <person name="De Goeij J.M."/>
            <person name="Aranda M."/>
            <person name="Bell S.C."/>
            <person name="Webster N.S."/>
        </authorList>
    </citation>
    <scope>NUCLEOTIDE SEQUENCE</scope>
    <source>
        <strain evidence="1">SB0661_bin_32</strain>
    </source>
</reference>
<comment type="caution">
    <text evidence="1">The sequence shown here is derived from an EMBL/GenBank/DDBJ whole genome shotgun (WGS) entry which is preliminary data.</text>
</comment>
<protein>
    <submittedName>
        <fullName evidence="1">Uncharacterized protein</fullName>
    </submittedName>
</protein>
<sequence>MTGKKVEQQLERCLEAFREGSLSEEMLQAALEAAHGNEAKCQDILYLQAVSTSLASQVQGMLLMENGEIAEEIPDPEDWPYQTVLEAIRDGWRVVQFPNLALLLDETRTYGLGCEFILER</sequence>
<name>A0A6B1D2B0_9CHLR</name>
<dbReference type="AlphaFoldDB" id="A0A6B1D2B0"/>
<proteinExistence type="predicted"/>
<gene>
    <name evidence="1" type="ORF">F4X14_01405</name>
</gene>
<dbReference type="EMBL" id="VXMH01000009">
    <property type="protein sequence ID" value="MYC93602.1"/>
    <property type="molecule type" value="Genomic_DNA"/>
</dbReference>
<accession>A0A6B1D2B0</accession>
<organism evidence="1">
    <name type="scientific">Caldilineaceae bacterium SB0661_bin_32</name>
    <dbReference type="NCBI Taxonomy" id="2605255"/>
    <lineage>
        <taxon>Bacteria</taxon>
        <taxon>Bacillati</taxon>
        <taxon>Chloroflexota</taxon>
        <taxon>Caldilineae</taxon>
        <taxon>Caldilineales</taxon>
        <taxon>Caldilineaceae</taxon>
    </lineage>
</organism>